<dbReference type="RefSeq" id="WP_146406540.1">
    <property type="nucleotide sequence ID" value="NZ_SJPU01000001.1"/>
</dbReference>
<comment type="caution">
    <text evidence="3">The sequence shown here is derived from an EMBL/GenBank/DDBJ whole genome shotgun (WGS) entry which is preliminary data.</text>
</comment>
<dbReference type="Pfam" id="PF19763">
    <property type="entry name" value="DUF6250"/>
    <property type="match status" value="1"/>
</dbReference>
<protein>
    <recommendedName>
        <fullName evidence="2">DUF6250 domain-containing protein</fullName>
    </recommendedName>
</protein>
<reference evidence="3 4" key="1">
    <citation type="journal article" date="2020" name="Antonie Van Leeuwenhoek">
        <title>Rhodopirellula heiligendammensis sp. nov., Rhodopirellula pilleata sp. nov., and Rhodopirellula solitaria sp. nov. isolated from natural or artificial marine surfaces in Northern Germany and California, USA, and emended description of the genus Rhodopirellula.</title>
        <authorList>
            <person name="Kallscheuer N."/>
            <person name="Wiegand S."/>
            <person name="Jogler M."/>
            <person name="Boedeker C."/>
            <person name="Peeters S.H."/>
            <person name="Rast P."/>
            <person name="Heuer A."/>
            <person name="Jetten M.S.M."/>
            <person name="Rohde M."/>
            <person name="Jogler C."/>
        </authorList>
    </citation>
    <scope>NUCLEOTIDE SEQUENCE [LARGE SCALE GENOMIC DNA]</scope>
    <source>
        <strain evidence="3 4">Poly21</strain>
    </source>
</reference>
<dbReference type="Proteomes" id="UP000319908">
    <property type="component" value="Unassembled WGS sequence"/>
</dbReference>
<evidence type="ECO:0000256" key="1">
    <source>
        <dbReference type="SAM" id="MobiDB-lite"/>
    </source>
</evidence>
<evidence type="ECO:0000259" key="2">
    <source>
        <dbReference type="Pfam" id="PF19763"/>
    </source>
</evidence>
<feature type="domain" description="DUF6250" evidence="2">
    <location>
        <begin position="114"/>
        <end position="262"/>
    </location>
</feature>
<keyword evidence="4" id="KW-1185">Reference proteome</keyword>
<accession>A0A5C6C6R0</accession>
<dbReference type="AlphaFoldDB" id="A0A5C6C6R0"/>
<dbReference type="OrthoDB" id="262615at2"/>
<gene>
    <name evidence="3" type="ORF">Poly21_19860</name>
</gene>
<feature type="region of interest" description="Disordered" evidence="1">
    <location>
        <begin position="317"/>
        <end position="340"/>
    </location>
</feature>
<dbReference type="EMBL" id="SJPU01000001">
    <property type="protein sequence ID" value="TWU19808.1"/>
    <property type="molecule type" value="Genomic_DNA"/>
</dbReference>
<evidence type="ECO:0000313" key="3">
    <source>
        <dbReference type="EMBL" id="TWU19808.1"/>
    </source>
</evidence>
<sequence>MQKDSPIRETSPHRVSEFLPRMAARGAAFTHALNRPATRLVLVFIVLAIPGRLVADAPVILGHGEGVFQVGPLLAHGNFENLDHWVIQIQQRTGFPEASVKVRDNALDCLAPGRGCTIWFKQSFPTRVAITYDVLCPTSVPGIKGIQPRDINNFWMANDPSSPDESLFDSSRYTGAFASYDKIHGYYASTGGGGANANLTTRMRRYPREVDGGPVEHLALRYRDGKPGYLITPDKVMSVQLVAYDDIVQYIVDEKLVYQISRGDRVQVEGRDRNGQQVVSDTIYDLDRFPVYREGYFGFRMVGTHHVYTNFQVHALEPVPSSPPQRSSTNRRSPPPQSTE</sequence>
<name>A0A5C6C6R0_9BACT</name>
<evidence type="ECO:0000313" key="4">
    <source>
        <dbReference type="Proteomes" id="UP000319908"/>
    </source>
</evidence>
<dbReference type="InterPro" id="IPR046217">
    <property type="entry name" value="DUF6250"/>
</dbReference>
<proteinExistence type="predicted"/>
<organism evidence="3 4">
    <name type="scientific">Allorhodopirellula heiligendammensis</name>
    <dbReference type="NCBI Taxonomy" id="2714739"/>
    <lineage>
        <taxon>Bacteria</taxon>
        <taxon>Pseudomonadati</taxon>
        <taxon>Planctomycetota</taxon>
        <taxon>Planctomycetia</taxon>
        <taxon>Pirellulales</taxon>
        <taxon>Pirellulaceae</taxon>
        <taxon>Allorhodopirellula</taxon>
    </lineage>
</organism>
<dbReference type="Gene3D" id="2.60.120.200">
    <property type="match status" value="1"/>
</dbReference>